<protein>
    <recommendedName>
        <fullName evidence="2">ZAD domain-containing protein</fullName>
    </recommendedName>
</protein>
<keyword evidence="4" id="KW-1185">Reference proteome</keyword>
<evidence type="ECO:0000313" key="3">
    <source>
        <dbReference type="EMBL" id="KAJ8983498.1"/>
    </source>
</evidence>
<gene>
    <name evidence="3" type="ORF">NQ317_005156</name>
</gene>
<keyword evidence="1" id="KW-0479">Metal-binding</keyword>
<organism evidence="3 4">
    <name type="scientific">Molorchus minor</name>
    <dbReference type="NCBI Taxonomy" id="1323400"/>
    <lineage>
        <taxon>Eukaryota</taxon>
        <taxon>Metazoa</taxon>
        <taxon>Ecdysozoa</taxon>
        <taxon>Arthropoda</taxon>
        <taxon>Hexapoda</taxon>
        <taxon>Insecta</taxon>
        <taxon>Pterygota</taxon>
        <taxon>Neoptera</taxon>
        <taxon>Endopterygota</taxon>
        <taxon>Coleoptera</taxon>
        <taxon>Polyphaga</taxon>
        <taxon>Cucujiformia</taxon>
        <taxon>Chrysomeloidea</taxon>
        <taxon>Cerambycidae</taxon>
        <taxon>Lamiinae</taxon>
        <taxon>Monochamini</taxon>
        <taxon>Molorchus</taxon>
    </lineage>
</organism>
<keyword evidence="1" id="KW-0863">Zinc-finger</keyword>
<dbReference type="PROSITE" id="PS51915">
    <property type="entry name" value="ZAD"/>
    <property type="match status" value="1"/>
</dbReference>
<dbReference type="Proteomes" id="UP001162164">
    <property type="component" value="Unassembled WGS sequence"/>
</dbReference>
<comment type="caution">
    <text evidence="1">Lacks conserved residue(s) required for the propagation of feature annotation.</text>
</comment>
<accession>A0ABQ9K1M8</accession>
<name>A0ABQ9K1M8_9CUCU</name>
<evidence type="ECO:0000259" key="2">
    <source>
        <dbReference type="PROSITE" id="PS51915"/>
    </source>
</evidence>
<dbReference type="Gene3D" id="3.40.1800.20">
    <property type="match status" value="1"/>
</dbReference>
<dbReference type="EMBL" id="JAPWTJ010000072">
    <property type="protein sequence ID" value="KAJ8983498.1"/>
    <property type="molecule type" value="Genomic_DNA"/>
</dbReference>
<comment type="caution">
    <text evidence="3">The sequence shown here is derived from an EMBL/GenBank/DDBJ whole genome shotgun (WGS) entry which is preliminary data.</text>
</comment>
<keyword evidence="1" id="KW-0862">Zinc</keyword>
<sequence length="229" mass="26093">MKNLLDPNEEVLQIITNLASVSNLEIEINESLPCYICNSCEEKLRNSYDFQQMVLKSHRFILACFSATDTLKASDILGIQNGSDSFANLIDSNSIETNAEVTYKNYIADTCAENVNNYDILIEGQNSEQAGNDKYWNTKEAENIYQEPVKLQQVDKKTKNNQTMRLAQYSSEQVDGIIKKIRGRIFRNVDCIYCGFRATHSRSLSVHMTRLHKQLKKNGVYIATKLSIT</sequence>
<dbReference type="SUPFAM" id="SSF57716">
    <property type="entry name" value="Glucocorticoid receptor-like (DNA-binding domain)"/>
    <property type="match status" value="1"/>
</dbReference>
<evidence type="ECO:0000256" key="1">
    <source>
        <dbReference type="PROSITE-ProRule" id="PRU01263"/>
    </source>
</evidence>
<reference evidence="3" key="1">
    <citation type="journal article" date="2023" name="Insect Mol. Biol.">
        <title>Genome sequencing provides insights into the evolution of gene families encoding plant cell wall-degrading enzymes in longhorned beetles.</title>
        <authorList>
            <person name="Shin N.R."/>
            <person name="Okamura Y."/>
            <person name="Kirsch R."/>
            <person name="Pauchet Y."/>
        </authorList>
    </citation>
    <scope>NUCLEOTIDE SEQUENCE</scope>
    <source>
        <strain evidence="3">MMC_N1</strain>
    </source>
</reference>
<evidence type="ECO:0000313" key="4">
    <source>
        <dbReference type="Proteomes" id="UP001162164"/>
    </source>
</evidence>
<dbReference type="InterPro" id="IPR012934">
    <property type="entry name" value="Znf_AD"/>
</dbReference>
<proteinExistence type="predicted"/>
<dbReference type="Pfam" id="PF07776">
    <property type="entry name" value="zf-AD"/>
    <property type="match status" value="1"/>
</dbReference>
<feature type="domain" description="ZAD" evidence="2">
    <location>
        <begin position="1"/>
        <end position="64"/>
    </location>
</feature>